<feature type="transmembrane region" description="Helical" evidence="7">
    <location>
        <begin position="316"/>
        <end position="337"/>
    </location>
</feature>
<dbReference type="GO" id="GO:0015871">
    <property type="term" value="P:choline transport"/>
    <property type="evidence" value="ECO:0007669"/>
    <property type="project" value="TreeGrafter"/>
</dbReference>
<evidence type="ECO:0000256" key="6">
    <source>
        <dbReference type="ARBA" id="ARBA00023136"/>
    </source>
</evidence>
<dbReference type="Gene3D" id="1.10.3720.10">
    <property type="entry name" value="MetI-like"/>
    <property type="match status" value="2"/>
</dbReference>
<dbReference type="SUPFAM" id="SSF161098">
    <property type="entry name" value="MetI-like"/>
    <property type="match status" value="2"/>
</dbReference>
<dbReference type="GO" id="GO:0015226">
    <property type="term" value="F:carnitine transmembrane transporter activity"/>
    <property type="evidence" value="ECO:0007669"/>
    <property type="project" value="TreeGrafter"/>
</dbReference>
<sequence length="669" mass="69406">MTAPAAPATVSPALSAAPAPVVVGRPGSRLPRVALPAAVTIATVATVGLYLAFRGTATLPHDDEAAPFLFLNDVRDWVDDNRNESPLFLYLVNYVRLFIGGVFDLFAGALRPVDPPLLVAAATALGWFAGGWRTALVAGLGFGAFGVLGVWEASVDTLALVLTAVLLSLLVGLPLGVWAGRVPRVRRALTPALDVMQIMPTFAYLGPMVLFFQIGPASAAVATIIYAIPPSIRITALAVQQVSPAAVEASTSLGATRWQTLLTVHLPMARNTIVLAVGQTVMMALSMVVFAALIAAPGLGSAVIRGLSRADVGVMLPAGLAIVLMGIVLDRLIMAGARRTGHPGGPGARRPHRSRSRYGTAAVAGLVFAGGAVLGLTALGGFPAAFEIRIAGPVNEAVRWMQSSWYDTTEAIKNVATEGLLNPLQTVLTTAPWWLTAATVAALAWRVSGVRRALTALGCLLAIALLGLWEHSMETLTTVVVAVALTLAAGVALGVAAARSPRFAALQRPLLDAAQTLPAFIYLLPALALFGATRFTAVFASVVYAVPPVVRLVEDGIRGVPPTVVEAALAGGSTRRQLLWKVQLPMARRAVLLAANQGIVMTLAMVVVGGLVGAGGLGFDVVSGFSQSADFGLGFAAGLATVLLGIMLDRITQGVERRPSPPQQKMRIA</sequence>
<organism evidence="9 10">
    <name type="scientific">Sinosporangium album</name>
    <dbReference type="NCBI Taxonomy" id="504805"/>
    <lineage>
        <taxon>Bacteria</taxon>
        <taxon>Bacillati</taxon>
        <taxon>Actinomycetota</taxon>
        <taxon>Actinomycetes</taxon>
        <taxon>Streptosporangiales</taxon>
        <taxon>Streptosporangiaceae</taxon>
        <taxon>Sinosporangium</taxon>
    </lineage>
</organism>
<evidence type="ECO:0000313" key="9">
    <source>
        <dbReference type="EMBL" id="SDG56916.1"/>
    </source>
</evidence>
<feature type="transmembrane region" description="Helical" evidence="7">
    <location>
        <begin position="273"/>
        <end position="296"/>
    </location>
</feature>
<comment type="similarity">
    <text evidence="7">Belongs to the binding-protein-dependent transport system permease family.</text>
</comment>
<dbReference type="Pfam" id="PF00528">
    <property type="entry name" value="BPD_transp_1"/>
    <property type="match status" value="2"/>
</dbReference>
<evidence type="ECO:0000256" key="4">
    <source>
        <dbReference type="ARBA" id="ARBA00022692"/>
    </source>
</evidence>
<evidence type="ECO:0000256" key="5">
    <source>
        <dbReference type="ARBA" id="ARBA00022989"/>
    </source>
</evidence>
<dbReference type="InterPro" id="IPR035906">
    <property type="entry name" value="MetI-like_sf"/>
</dbReference>
<feature type="transmembrane region" description="Helical" evidence="7">
    <location>
        <begin position="631"/>
        <end position="648"/>
    </location>
</feature>
<evidence type="ECO:0000256" key="1">
    <source>
        <dbReference type="ARBA" id="ARBA00004141"/>
    </source>
</evidence>
<dbReference type="FunFam" id="1.10.3720.10:FF:000001">
    <property type="entry name" value="Glycine betaine ABC transporter, permease"/>
    <property type="match status" value="1"/>
</dbReference>
<dbReference type="EMBL" id="FNCN01000005">
    <property type="protein sequence ID" value="SDG56916.1"/>
    <property type="molecule type" value="Genomic_DNA"/>
</dbReference>
<dbReference type="GO" id="GO:0005275">
    <property type="term" value="F:amine transmembrane transporter activity"/>
    <property type="evidence" value="ECO:0007669"/>
    <property type="project" value="TreeGrafter"/>
</dbReference>
<feature type="transmembrane region" description="Helical" evidence="7">
    <location>
        <begin position="201"/>
        <end position="228"/>
    </location>
</feature>
<evidence type="ECO:0000256" key="2">
    <source>
        <dbReference type="ARBA" id="ARBA00022448"/>
    </source>
</evidence>
<reference evidence="9 10" key="1">
    <citation type="submission" date="2016-10" db="EMBL/GenBank/DDBJ databases">
        <authorList>
            <person name="de Groot N.N."/>
        </authorList>
    </citation>
    <scope>NUCLEOTIDE SEQUENCE [LARGE SCALE GENOMIC DNA]</scope>
    <source>
        <strain evidence="9 10">CPCC 201354</strain>
    </source>
</reference>
<feature type="transmembrane region" description="Helical" evidence="7">
    <location>
        <begin position="475"/>
        <end position="498"/>
    </location>
</feature>
<comment type="subcellular location">
    <subcellularLocation>
        <location evidence="7">Cell membrane</location>
        <topology evidence="7">Multi-pass membrane protein</topology>
    </subcellularLocation>
    <subcellularLocation>
        <location evidence="1">Membrane</location>
        <topology evidence="1">Multi-pass membrane protein</topology>
    </subcellularLocation>
</comment>
<feature type="transmembrane region" description="Helical" evidence="7">
    <location>
        <begin position="452"/>
        <end position="469"/>
    </location>
</feature>
<feature type="transmembrane region" description="Helical" evidence="7">
    <location>
        <begin position="590"/>
        <end position="619"/>
    </location>
</feature>
<accession>A0A1G7VAU0</accession>
<keyword evidence="2 7" id="KW-0813">Transport</keyword>
<keyword evidence="6 7" id="KW-0472">Membrane</keyword>
<feature type="domain" description="ABC transmembrane type-1" evidence="8">
    <location>
        <begin position="472"/>
        <end position="652"/>
    </location>
</feature>
<keyword evidence="5 7" id="KW-1133">Transmembrane helix</keyword>
<keyword evidence="4 7" id="KW-0812">Transmembrane</keyword>
<dbReference type="Proteomes" id="UP000198923">
    <property type="component" value="Unassembled WGS sequence"/>
</dbReference>
<feature type="domain" description="ABC transmembrane type-1" evidence="8">
    <location>
        <begin position="154"/>
        <end position="333"/>
    </location>
</feature>
<dbReference type="AlphaFoldDB" id="A0A1G7VAU0"/>
<dbReference type="STRING" id="504805.SAMN05421505_105198"/>
<dbReference type="RefSeq" id="WP_093169603.1">
    <property type="nucleotide sequence ID" value="NZ_FNCN01000005.1"/>
</dbReference>
<feature type="transmembrane region" description="Helical" evidence="7">
    <location>
        <begin position="158"/>
        <end position="181"/>
    </location>
</feature>
<feature type="transmembrane region" description="Helical" evidence="7">
    <location>
        <begin position="34"/>
        <end position="53"/>
    </location>
</feature>
<evidence type="ECO:0000256" key="7">
    <source>
        <dbReference type="RuleBase" id="RU363032"/>
    </source>
</evidence>
<proteinExistence type="inferred from homology"/>
<dbReference type="GO" id="GO:0031460">
    <property type="term" value="P:glycine betaine transport"/>
    <property type="evidence" value="ECO:0007669"/>
    <property type="project" value="TreeGrafter"/>
</dbReference>
<gene>
    <name evidence="9" type="ORF">SAMN05421505_105198</name>
</gene>
<keyword evidence="3" id="KW-1003">Cell membrane</keyword>
<dbReference type="PANTHER" id="PTHR47737">
    <property type="entry name" value="GLYCINE BETAINE/PROLINE BETAINE TRANSPORT SYSTEM PERMEASE PROTEIN PROW"/>
    <property type="match status" value="1"/>
</dbReference>
<protein>
    <submittedName>
        <fullName evidence="9">Glycine betaine/proline transport system permease protein</fullName>
    </submittedName>
</protein>
<dbReference type="GO" id="GO:0043190">
    <property type="term" value="C:ATP-binding cassette (ABC) transporter complex"/>
    <property type="evidence" value="ECO:0007669"/>
    <property type="project" value="TreeGrafter"/>
</dbReference>
<feature type="transmembrane region" description="Helical" evidence="7">
    <location>
        <begin position="130"/>
        <end position="151"/>
    </location>
</feature>
<evidence type="ECO:0000313" key="10">
    <source>
        <dbReference type="Proteomes" id="UP000198923"/>
    </source>
</evidence>
<evidence type="ECO:0000259" key="8">
    <source>
        <dbReference type="PROSITE" id="PS50928"/>
    </source>
</evidence>
<evidence type="ECO:0000256" key="3">
    <source>
        <dbReference type="ARBA" id="ARBA00022475"/>
    </source>
</evidence>
<dbReference type="PANTHER" id="PTHR47737:SF1">
    <property type="entry name" value="GLYCINE BETAINE_PROLINE BETAINE TRANSPORT SYSTEM PERMEASE PROTEIN PROW"/>
    <property type="match status" value="1"/>
</dbReference>
<feature type="transmembrane region" description="Helical" evidence="7">
    <location>
        <begin position="87"/>
        <end position="110"/>
    </location>
</feature>
<keyword evidence="10" id="KW-1185">Reference proteome</keyword>
<feature type="transmembrane region" description="Helical" evidence="7">
    <location>
        <begin position="358"/>
        <end position="379"/>
    </location>
</feature>
<feature type="transmembrane region" description="Helical" evidence="7">
    <location>
        <begin position="519"/>
        <end position="547"/>
    </location>
</feature>
<dbReference type="CDD" id="cd06261">
    <property type="entry name" value="TM_PBP2"/>
    <property type="match status" value="2"/>
</dbReference>
<dbReference type="InterPro" id="IPR000515">
    <property type="entry name" value="MetI-like"/>
</dbReference>
<dbReference type="PROSITE" id="PS50928">
    <property type="entry name" value="ABC_TM1"/>
    <property type="match status" value="2"/>
</dbReference>
<dbReference type="OrthoDB" id="9815258at2"/>
<name>A0A1G7VAU0_9ACTN</name>